<accession>A0A7R8Z130</accession>
<evidence type="ECO:0000259" key="1">
    <source>
        <dbReference type="SMART" id="SM00587"/>
    </source>
</evidence>
<dbReference type="PANTHER" id="PTHR11012">
    <property type="entry name" value="PROTEIN KINASE-LIKE DOMAIN-CONTAINING"/>
    <property type="match status" value="1"/>
</dbReference>
<gene>
    <name evidence="2" type="ORF">HERILL_LOCUS13918</name>
</gene>
<proteinExistence type="predicted"/>
<dbReference type="OrthoDB" id="8250698at2759"/>
<reference evidence="2 3" key="1">
    <citation type="submission" date="2020-11" db="EMBL/GenBank/DDBJ databases">
        <authorList>
            <person name="Wallbank WR R."/>
            <person name="Pardo Diaz C."/>
            <person name="Kozak K."/>
            <person name="Martin S."/>
            <person name="Jiggins C."/>
            <person name="Moest M."/>
            <person name="Warren A I."/>
            <person name="Generalovic N T."/>
            <person name="Byers J.R.P. K."/>
            <person name="Montejo-Kovacevich G."/>
            <person name="Yen C E."/>
        </authorList>
    </citation>
    <scope>NUCLEOTIDE SEQUENCE [LARGE SCALE GENOMIC DNA]</scope>
</reference>
<protein>
    <recommendedName>
        <fullName evidence="1">CHK kinase-like domain-containing protein</fullName>
    </recommendedName>
</protein>
<dbReference type="SUPFAM" id="SSF56112">
    <property type="entry name" value="Protein kinase-like (PK-like)"/>
    <property type="match status" value="1"/>
</dbReference>
<dbReference type="SMART" id="SM00587">
    <property type="entry name" value="CHK"/>
    <property type="match status" value="1"/>
</dbReference>
<dbReference type="InterPro" id="IPR015897">
    <property type="entry name" value="CHK_kinase-like"/>
</dbReference>
<keyword evidence="3" id="KW-1185">Reference proteome</keyword>
<feature type="domain" description="CHK kinase-like" evidence="1">
    <location>
        <begin position="130"/>
        <end position="324"/>
    </location>
</feature>
<dbReference type="InterPro" id="IPR011009">
    <property type="entry name" value="Kinase-like_dom_sf"/>
</dbReference>
<dbReference type="Proteomes" id="UP000594454">
    <property type="component" value="Chromosome 5"/>
</dbReference>
<dbReference type="InParanoid" id="A0A7R8Z130"/>
<dbReference type="Gene3D" id="3.90.1200.10">
    <property type="match status" value="1"/>
</dbReference>
<sequence length="410" mass="47032">MLVDFNNINIPEFMDSTFFEAAFKSGFNEKVVKLKNVFFTMGPRLGENYISHIYRADATYNDGGSDNKTISLIIKTQPSGPLGAHFAALGLFTRERNVYVHALPEIERLLDGEAIAPRFLYYTPAPVETLVFADVTPLGYILADRVKGLDEEHCGLVFEKLAKFHAASIVLAKMQPQIFQMLSVDRFAKNDGNQDMMQRTLLNNFEHFAKVVETWPGFKDTPEKIRRFMSTIPQNMAKWCGPSNEEIKVLVHNDLWVNNILFKYKDGMPVDLYFIDYQGSVYSSPGIDFSHFFYTSPQFDVLNQKRDLLIEGYYYKTFKSTLENLGYSPIPTLENILEEIKKRETVGFFWSVVKLFLICMDPSDCGENSLENLNDKDKGDKIRAIGMSSKRFVSTMQYVLRRMEKIGVLK</sequence>
<name>A0A7R8Z130_HERIL</name>
<dbReference type="EMBL" id="LR899013">
    <property type="protein sequence ID" value="CAD7091503.1"/>
    <property type="molecule type" value="Genomic_DNA"/>
</dbReference>
<dbReference type="PANTHER" id="PTHR11012:SF56">
    <property type="entry name" value="CHK KINASE-LIKE DOMAIN-CONTAINING PROTEIN-RELATED"/>
    <property type="match status" value="1"/>
</dbReference>
<organism evidence="2 3">
    <name type="scientific">Hermetia illucens</name>
    <name type="common">Black soldier fly</name>
    <dbReference type="NCBI Taxonomy" id="343691"/>
    <lineage>
        <taxon>Eukaryota</taxon>
        <taxon>Metazoa</taxon>
        <taxon>Ecdysozoa</taxon>
        <taxon>Arthropoda</taxon>
        <taxon>Hexapoda</taxon>
        <taxon>Insecta</taxon>
        <taxon>Pterygota</taxon>
        <taxon>Neoptera</taxon>
        <taxon>Endopterygota</taxon>
        <taxon>Diptera</taxon>
        <taxon>Brachycera</taxon>
        <taxon>Stratiomyomorpha</taxon>
        <taxon>Stratiomyidae</taxon>
        <taxon>Hermetiinae</taxon>
        <taxon>Hermetia</taxon>
    </lineage>
</organism>
<dbReference type="Pfam" id="PF02958">
    <property type="entry name" value="EcKL"/>
    <property type="match status" value="1"/>
</dbReference>
<dbReference type="AlphaFoldDB" id="A0A7R8Z130"/>
<dbReference type="InterPro" id="IPR004119">
    <property type="entry name" value="EcKL"/>
</dbReference>
<evidence type="ECO:0000313" key="3">
    <source>
        <dbReference type="Proteomes" id="UP000594454"/>
    </source>
</evidence>
<evidence type="ECO:0000313" key="2">
    <source>
        <dbReference type="EMBL" id="CAD7091503.1"/>
    </source>
</evidence>